<dbReference type="PANTHER" id="PTHR15272">
    <property type="entry name" value="CHROMATIN ASSEMBLY FACTOR 1 SUBUNIT A CAF-1 SUBUNIT A"/>
    <property type="match status" value="1"/>
</dbReference>
<dbReference type="Pfam" id="PF21796">
    <property type="entry name" value="Cac1_C"/>
    <property type="match status" value="1"/>
</dbReference>
<evidence type="ECO:0000256" key="2">
    <source>
        <dbReference type="ARBA" id="ARBA00022763"/>
    </source>
</evidence>
<dbReference type="GO" id="GO:0005634">
    <property type="term" value="C:nucleus"/>
    <property type="evidence" value="ECO:0007669"/>
    <property type="project" value="UniProtKB-SubCell"/>
</dbReference>
<accession>A0AAJ0C5L4</accession>
<dbReference type="GO" id="GO:0006281">
    <property type="term" value="P:DNA repair"/>
    <property type="evidence" value="ECO:0007669"/>
    <property type="project" value="UniProtKB-KW"/>
</dbReference>
<protein>
    <submittedName>
        <fullName evidence="8">Chromatin assembly factor 1 subunit rlf2</fullName>
    </submittedName>
</protein>
<dbReference type="PANTHER" id="PTHR15272:SF0">
    <property type="entry name" value="CHROMATIN ASSEMBLY FACTOR 1 SUBUNIT A"/>
    <property type="match status" value="1"/>
</dbReference>
<dbReference type="Pfam" id="PF12253">
    <property type="entry name" value="CAF1A_dimeriz"/>
    <property type="match status" value="1"/>
</dbReference>
<dbReference type="InterPro" id="IPR022043">
    <property type="entry name" value="CAF1A_DD"/>
</dbReference>
<dbReference type="GO" id="GO:0033186">
    <property type="term" value="C:CAF-1 complex"/>
    <property type="evidence" value="ECO:0007669"/>
    <property type="project" value="TreeGrafter"/>
</dbReference>
<comment type="subcellular location">
    <subcellularLocation>
        <location evidence="1">Nucleus</location>
    </subcellularLocation>
</comment>
<feature type="domain" description="Chromatin assembly factor 1 subunit Cac1-like C-terminal" evidence="7">
    <location>
        <begin position="568"/>
        <end position="616"/>
    </location>
</feature>
<organism evidence="8 9">
    <name type="scientific">Phialemonium atrogriseum</name>
    <dbReference type="NCBI Taxonomy" id="1093897"/>
    <lineage>
        <taxon>Eukaryota</taxon>
        <taxon>Fungi</taxon>
        <taxon>Dikarya</taxon>
        <taxon>Ascomycota</taxon>
        <taxon>Pezizomycotina</taxon>
        <taxon>Sordariomycetes</taxon>
        <taxon>Sordariomycetidae</taxon>
        <taxon>Cephalothecales</taxon>
        <taxon>Cephalothecaceae</taxon>
        <taxon>Phialemonium</taxon>
    </lineage>
</organism>
<gene>
    <name evidence="8" type="ORF">QBC33DRAFT_527845</name>
</gene>
<feature type="compositionally biased region" description="Pro residues" evidence="5">
    <location>
        <begin position="95"/>
        <end position="104"/>
    </location>
</feature>
<comment type="caution">
    <text evidence="8">The sequence shown here is derived from an EMBL/GenBank/DDBJ whole genome shotgun (WGS) entry which is preliminary data.</text>
</comment>
<sequence length="621" mass="68732">MSFFAMASNTQEVEASSLKRCHDEFIGPGCGEVFRLDDAGLVGKLAGATDTDEKENHFPSALTSLRPSPPRKGSPIHSPFTNPTQTNSAQDSPPTTLPHPPPSAPSLNPSSNPPTNSVPTPTQNSTADHPAKRKRLSKEEKAVKDLEMVKRKEEREADKAAKAADKAKKDAEKAKRDTEKAKKDADRKRRAEEKEKERREREEEEARKVRSQLKLNSFFKINPATPKPNAAIKPDAVDDASPSGTPKKGAAKETSVYEQVFKPFFIKDQVTVAPVSYLDMDHETKEAKSQILEEYINEKRGHVEVKPFDPVETLQLPCRGRRGRIYPSVRKIMSGFLHDEFPPKVIDLSTESQNTQIRQTREALRAVPMKFLGFKQDVRPPYFGTVTNYPSGMASLRRLGRNPLAKDILPLNYDYDSEAEWQEDDGEDVDAMDDDEEDPDNDEDMGDFLDDSEDAGLLRPAFSGGMEPESTGICWENRQREAPLPHMRDFQMEFILESLDHHSGIDPFSSHYWEPAPSTTLTFTPAPAASSSAMAPPPGPVDAFHALATPAAAAPKKAPTLAPDMKEKLKELVMANPALSKVGTIELFSSQHAKCSKTAIKATLEMIAEKAGKAWRLKPGV</sequence>
<dbReference type="AlphaFoldDB" id="A0AAJ0C5L4"/>
<evidence type="ECO:0000256" key="5">
    <source>
        <dbReference type="SAM" id="MobiDB-lite"/>
    </source>
</evidence>
<proteinExistence type="predicted"/>
<reference evidence="8" key="1">
    <citation type="submission" date="2023-06" db="EMBL/GenBank/DDBJ databases">
        <title>Genome-scale phylogeny and comparative genomics of the fungal order Sordariales.</title>
        <authorList>
            <consortium name="Lawrence Berkeley National Laboratory"/>
            <person name="Hensen N."/>
            <person name="Bonometti L."/>
            <person name="Westerberg I."/>
            <person name="Brannstrom I.O."/>
            <person name="Guillou S."/>
            <person name="Cros-Aarteil S."/>
            <person name="Calhoun S."/>
            <person name="Haridas S."/>
            <person name="Kuo A."/>
            <person name="Mondo S."/>
            <person name="Pangilinan J."/>
            <person name="Riley R."/>
            <person name="Labutti K."/>
            <person name="Andreopoulos B."/>
            <person name="Lipzen A."/>
            <person name="Chen C."/>
            <person name="Yanf M."/>
            <person name="Daum C."/>
            <person name="Ng V."/>
            <person name="Clum A."/>
            <person name="Steindorff A."/>
            <person name="Ohm R."/>
            <person name="Martin F."/>
            <person name="Silar P."/>
            <person name="Natvig D."/>
            <person name="Lalanne C."/>
            <person name="Gautier V."/>
            <person name="Ament-Velasquez S.L."/>
            <person name="Kruys A."/>
            <person name="Hutchinson M.I."/>
            <person name="Powell A.J."/>
            <person name="Barry K."/>
            <person name="Miller A.N."/>
            <person name="Grigoriev I.V."/>
            <person name="Debuchy R."/>
            <person name="Gladieux P."/>
            <person name="Thoren M.H."/>
            <person name="Johannesson H."/>
        </authorList>
    </citation>
    <scope>NUCLEOTIDE SEQUENCE</scope>
    <source>
        <strain evidence="8">8032-3</strain>
    </source>
</reference>
<evidence type="ECO:0000313" key="8">
    <source>
        <dbReference type="EMBL" id="KAK1770386.1"/>
    </source>
</evidence>
<feature type="compositionally biased region" description="Low complexity" evidence="5">
    <location>
        <begin position="105"/>
        <end position="126"/>
    </location>
</feature>
<evidence type="ECO:0000259" key="6">
    <source>
        <dbReference type="Pfam" id="PF12253"/>
    </source>
</evidence>
<dbReference type="GeneID" id="85310196"/>
<evidence type="ECO:0000313" key="9">
    <source>
        <dbReference type="Proteomes" id="UP001244011"/>
    </source>
</evidence>
<feature type="domain" description="Chromatin assembly factor 1 subunit A dimerization" evidence="6">
    <location>
        <begin position="370"/>
        <end position="444"/>
    </location>
</feature>
<dbReference type="EMBL" id="MU839000">
    <property type="protein sequence ID" value="KAK1770386.1"/>
    <property type="molecule type" value="Genomic_DNA"/>
</dbReference>
<keyword evidence="2" id="KW-0227">DNA damage</keyword>
<feature type="region of interest" description="Disordered" evidence="5">
    <location>
        <begin position="417"/>
        <end position="454"/>
    </location>
</feature>
<dbReference type="Proteomes" id="UP001244011">
    <property type="component" value="Unassembled WGS sequence"/>
</dbReference>
<keyword evidence="3" id="KW-0234">DNA repair</keyword>
<name>A0AAJ0C5L4_9PEZI</name>
<evidence type="ECO:0000259" key="7">
    <source>
        <dbReference type="Pfam" id="PF21796"/>
    </source>
</evidence>
<keyword evidence="9" id="KW-1185">Reference proteome</keyword>
<dbReference type="InterPro" id="IPR048800">
    <property type="entry name" value="Cac1-like_C"/>
</dbReference>
<evidence type="ECO:0000256" key="1">
    <source>
        <dbReference type="ARBA" id="ARBA00004123"/>
    </source>
</evidence>
<evidence type="ECO:0000256" key="3">
    <source>
        <dbReference type="ARBA" id="ARBA00023204"/>
    </source>
</evidence>
<feature type="compositionally biased region" description="Polar residues" evidence="5">
    <location>
        <begin position="79"/>
        <end position="91"/>
    </location>
</feature>
<keyword evidence="4" id="KW-0539">Nucleus</keyword>
<dbReference type="RefSeq" id="XP_060286599.1">
    <property type="nucleotide sequence ID" value="XM_060427009.1"/>
</dbReference>
<feature type="region of interest" description="Disordered" evidence="5">
    <location>
        <begin position="47"/>
        <end position="253"/>
    </location>
</feature>
<dbReference type="GO" id="GO:0006334">
    <property type="term" value="P:nucleosome assembly"/>
    <property type="evidence" value="ECO:0007669"/>
    <property type="project" value="TreeGrafter"/>
</dbReference>
<feature type="compositionally biased region" description="Basic and acidic residues" evidence="5">
    <location>
        <begin position="137"/>
        <end position="208"/>
    </location>
</feature>
<evidence type="ECO:0000256" key="4">
    <source>
        <dbReference type="ARBA" id="ARBA00023242"/>
    </source>
</evidence>